<evidence type="ECO:0000313" key="2">
    <source>
        <dbReference type="EMBL" id="MCO1336490.1"/>
    </source>
</evidence>
<dbReference type="AlphaFoldDB" id="A0A9X2ERK0"/>
<evidence type="ECO:0000313" key="3">
    <source>
        <dbReference type="Proteomes" id="UP001139028"/>
    </source>
</evidence>
<dbReference type="RefSeq" id="WP_252472171.1">
    <property type="nucleotide sequence ID" value="NZ_JALBWM010000142.1"/>
</dbReference>
<dbReference type="EMBL" id="JALBWM010000142">
    <property type="protein sequence ID" value="MCO1336490.1"/>
    <property type="molecule type" value="Genomic_DNA"/>
</dbReference>
<keyword evidence="1" id="KW-0732">Signal</keyword>
<sequence length="187" mass="21459">MKLVSAVFLTLMFTLTSFGAQSHGLISTTAKVEVRPNNLVELQVQFDFIALLNHRSKDYQLPVVATLSPEKYGLLYQAVTKLFDQHLEVSVGGAPVKLNRRYPSRDQMFEVTKRQFIESSFSGVDSTPYTFSDRRFYQRFFFDFKVSSREDINKLVVSFPKELGGIYVSFVQPVSKEVHSGEPWKLR</sequence>
<dbReference type="Proteomes" id="UP001139028">
    <property type="component" value="Unassembled WGS sequence"/>
</dbReference>
<comment type="caution">
    <text evidence="2">The sequence shown here is derived from an EMBL/GenBank/DDBJ whole genome shotgun (WGS) entry which is preliminary data.</text>
</comment>
<evidence type="ECO:0000256" key="1">
    <source>
        <dbReference type="SAM" id="SignalP"/>
    </source>
</evidence>
<proteinExistence type="predicted"/>
<reference evidence="2" key="1">
    <citation type="journal article" date="2022" name="Arch. Microbiol.">
        <title>Microbulbifer okhotskensis sp. nov., isolated from a deep bottom sediment of the Okhotsk Sea.</title>
        <authorList>
            <person name="Romanenko L."/>
            <person name="Kurilenko V."/>
            <person name="Otstavnykh N."/>
            <person name="Velansky P."/>
            <person name="Isaeva M."/>
            <person name="Mikhailov V."/>
        </authorList>
    </citation>
    <scope>NUCLEOTIDE SEQUENCE</scope>
    <source>
        <strain evidence="2">OS29</strain>
    </source>
</reference>
<accession>A0A9X2ERK0</accession>
<name>A0A9X2ERK0_9GAMM</name>
<organism evidence="2 3">
    <name type="scientific">Microbulbifer okhotskensis</name>
    <dbReference type="NCBI Taxonomy" id="2926617"/>
    <lineage>
        <taxon>Bacteria</taxon>
        <taxon>Pseudomonadati</taxon>
        <taxon>Pseudomonadota</taxon>
        <taxon>Gammaproteobacteria</taxon>
        <taxon>Cellvibrionales</taxon>
        <taxon>Microbulbiferaceae</taxon>
        <taxon>Microbulbifer</taxon>
    </lineage>
</organism>
<protein>
    <recommendedName>
        <fullName evidence="4">DUF4390 domain-containing protein</fullName>
    </recommendedName>
</protein>
<feature type="signal peptide" evidence="1">
    <location>
        <begin position="1"/>
        <end position="19"/>
    </location>
</feature>
<evidence type="ECO:0008006" key="4">
    <source>
        <dbReference type="Google" id="ProtNLM"/>
    </source>
</evidence>
<gene>
    <name evidence="2" type="ORF">MO867_19340</name>
</gene>
<feature type="chain" id="PRO_5040828625" description="DUF4390 domain-containing protein" evidence="1">
    <location>
        <begin position="20"/>
        <end position="187"/>
    </location>
</feature>
<keyword evidence="3" id="KW-1185">Reference proteome</keyword>